<organism evidence="1 2">
    <name type="scientific">Coniosporium tulheliwenetii</name>
    <dbReference type="NCBI Taxonomy" id="3383036"/>
    <lineage>
        <taxon>Eukaryota</taxon>
        <taxon>Fungi</taxon>
        <taxon>Dikarya</taxon>
        <taxon>Ascomycota</taxon>
        <taxon>Pezizomycotina</taxon>
        <taxon>Dothideomycetes</taxon>
        <taxon>Dothideomycetes incertae sedis</taxon>
        <taxon>Coniosporium</taxon>
    </lineage>
</organism>
<dbReference type="EMBL" id="JAPDRP010000010">
    <property type="protein sequence ID" value="KAJ9644089.1"/>
    <property type="molecule type" value="Genomic_DNA"/>
</dbReference>
<evidence type="ECO:0000313" key="1">
    <source>
        <dbReference type="EMBL" id="KAJ9644089.1"/>
    </source>
</evidence>
<proteinExistence type="predicted"/>
<dbReference type="Proteomes" id="UP001172680">
    <property type="component" value="Unassembled WGS sequence"/>
</dbReference>
<accession>A0ACC2Z982</accession>
<comment type="caution">
    <text evidence="1">The sequence shown here is derived from an EMBL/GenBank/DDBJ whole genome shotgun (WGS) entry which is preliminary data.</text>
</comment>
<protein>
    <submittedName>
        <fullName evidence="1">Uncharacterized protein</fullName>
    </submittedName>
</protein>
<evidence type="ECO:0000313" key="2">
    <source>
        <dbReference type="Proteomes" id="UP001172680"/>
    </source>
</evidence>
<gene>
    <name evidence="1" type="ORF">H2199_003957</name>
</gene>
<sequence>MPACLKANGMSPEAADALREELMTWIRQNFPAYYSSAEKFDHPLFRITSISTAADKAFSKYIENIARAQAATILQTTPAAVDYVDQYPIVYTNMKKGKKVMPEPQTMDKVMVILALGKLDKGNGLPSFEDSAQNVRGFALESGELLAATLDLAHIFYGTGGGLAHLSLWTRRGATSGTGTTERTDQAYEGLPEAR</sequence>
<keyword evidence="2" id="KW-1185">Reference proteome</keyword>
<name>A0ACC2Z982_9PEZI</name>
<reference evidence="1" key="1">
    <citation type="submission" date="2022-10" db="EMBL/GenBank/DDBJ databases">
        <title>Culturing micro-colonial fungi from biological soil crusts in the Mojave desert and describing Neophaeococcomyces mojavensis, and introducing the new genera and species Taxawa tesnikishii.</title>
        <authorList>
            <person name="Kurbessoian T."/>
            <person name="Stajich J.E."/>
        </authorList>
    </citation>
    <scope>NUCLEOTIDE SEQUENCE</scope>
    <source>
        <strain evidence="1">JES_115</strain>
    </source>
</reference>